<name>A0AAF0DTP9_9BASI</name>
<evidence type="ECO:0000256" key="1">
    <source>
        <dbReference type="SAM" id="MobiDB-lite"/>
    </source>
</evidence>
<dbReference type="Gene3D" id="3.40.1000.50">
    <property type="entry name" value="Repressor of RNA polymerase III transcription Maf1"/>
    <property type="match status" value="1"/>
</dbReference>
<protein>
    <recommendedName>
        <fullName evidence="4">Maf1 regulator</fullName>
    </recommendedName>
</protein>
<feature type="compositionally biased region" description="Low complexity" evidence="1">
    <location>
        <begin position="162"/>
        <end position="175"/>
    </location>
</feature>
<dbReference type="AlphaFoldDB" id="A0AAF0DTP9"/>
<organism evidence="2 3">
    <name type="scientific">Malassezia brasiliensis</name>
    <dbReference type="NCBI Taxonomy" id="1821822"/>
    <lineage>
        <taxon>Eukaryota</taxon>
        <taxon>Fungi</taxon>
        <taxon>Dikarya</taxon>
        <taxon>Basidiomycota</taxon>
        <taxon>Ustilaginomycotina</taxon>
        <taxon>Malasseziomycetes</taxon>
        <taxon>Malasseziales</taxon>
        <taxon>Malasseziaceae</taxon>
        <taxon>Malassezia</taxon>
    </lineage>
</organism>
<feature type="region of interest" description="Disordered" evidence="1">
    <location>
        <begin position="380"/>
        <end position="468"/>
    </location>
</feature>
<accession>A0AAF0DTP9</accession>
<gene>
    <name evidence="2" type="ORF">MBRA1_001935</name>
</gene>
<dbReference type="PANTHER" id="PTHR22504">
    <property type="entry name" value="REPRESSOR OF RNA POLYMERASE III TRANSCRIPTION MAF1"/>
    <property type="match status" value="1"/>
</dbReference>
<feature type="region of interest" description="Disordered" evidence="1">
    <location>
        <begin position="142"/>
        <end position="176"/>
    </location>
</feature>
<dbReference type="InterPro" id="IPR015257">
    <property type="entry name" value="Maf1"/>
</dbReference>
<reference evidence="2" key="1">
    <citation type="submission" date="2023-03" db="EMBL/GenBank/DDBJ databases">
        <title>Mating type loci evolution in Malassezia.</title>
        <authorList>
            <person name="Coelho M.A."/>
        </authorList>
    </citation>
    <scope>NUCLEOTIDE SEQUENCE</scope>
    <source>
        <strain evidence="2">CBS 14135</strain>
    </source>
</reference>
<dbReference type="GO" id="GO:0016480">
    <property type="term" value="P:negative regulation of transcription by RNA polymerase III"/>
    <property type="evidence" value="ECO:0007669"/>
    <property type="project" value="InterPro"/>
</dbReference>
<proteinExistence type="predicted"/>
<dbReference type="PANTHER" id="PTHR22504:SF0">
    <property type="entry name" value="REPRESSOR OF RNA POLYMERASE III TRANSCRIPTION MAF1 HOMOLOG"/>
    <property type="match status" value="1"/>
</dbReference>
<dbReference type="GO" id="GO:0000994">
    <property type="term" value="F:RNA polymerase III core binding"/>
    <property type="evidence" value="ECO:0007669"/>
    <property type="project" value="TreeGrafter"/>
</dbReference>
<feature type="compositionally biased region" description="Low complexity" evidence="1">
    <location>
        <begin position="430"/>
        <end position="444"/>
    </location>
</feature>
<evidence type="ECO:0000313" key="2">
    <source>
        <dbReference type="EMBL" id="WFC95288.1"/>
    </source>
</evidence>
<feature type="compositionally biased region" description="Acidic residues" evidence="1">
    <location>
        <begin position="215"/>
        <end position="230"/>
    </location>
</feature>
<dbReference type="InterPro" id="IPR038564">
    <property type="entry name" value="Maf1_sf"/>
</dbReference>
<dbReference type="Proteomes" id="UP001216638">
    <property type="component" value="Chromosome 2"/>
</dbReference>
<dbReference type="EMBL" id="CP119952">
    <property type="protein sequence ID" value="WFC95288.1"/>
    <property type="molecule type" value="Genomic_DNA"/>
</dbReference>
<dbReference type="GO" id="GO:0005634">
    <property type="term" value="C:nucleus"/>
    <property type="evidence" value="ECO:0007669"/>
    <property type="project" value="TreeGrafter"/>
</dbReference>
<keyword evidence="3" id="KW-1185">Reference proteome</keyword>
<feature type="compositionally biased region" description="Polar residues" evidence="1">
    <location>
        <begin position="459"/>
        <end position="468"/>
    </location>
</feature>
<evidence type="ECO:0008006" key="4">
    <source>
        <dbReference type="Google" id="ProtNLM"/>
    </source>
</evidence>
<evidence type="ECO:0000313" key="3">
    <source>
        <dbReference type="Proteomes" id="UP001216638"/>
    </source>
</evidence>
<sequence length="524" mass="56359">MKYLEYPELEVLSRALTFEMSECKVFTRLEAYSCKAVNKEKRLFKNLESSYLLSASSSPPGYLDEALASPFGRLDQPSARKTLFLLIATLNGAFPDHDFSDVNPGDFIREASPTMVLNSLTSTLQSLKSGIVSPNSLGSLSHSLDDPVLPARSPMGSDTRSHAASSSHPLAASGSNARSANVSLSAVLDDIINITDCEVYSFHPDMDSDPHASAEPDEEGGEMDEGDPYDEGYSVDAGGVVSRGGTPMHHDVEMTDAPVFDEELMDGDFVPRRESGAGSMPHHTHTSSFSSTHSHDDVALDEDDLGGAGAGLLWSTFSFFYNRRMKRILFVSVWSRKNTPVAPPTWSSPSLAAVRPPPLPTWSVDIDQLPAQVSRALPHEQRGEHLLTPTASPAKTSARLRPHAGARRAVDVEPYPVSSQIRRHRRTARGRSASNSPAPSALSPFPHTQQPMPQALGLRTTSGAEPTSSFASLDATVLSASAPAIGRPPSQQLAGSPPVVKRTSGARNNSRPPPVPSHTKRTRV</sequence>
<feature type="compositionally biased region" description="Basic and acidic residues" evidence="1">
    <location>
        <begin position="204"/>
        <end position="214"/>
    </location>
</feature>
<feature type="region of interest" description="Disordered" evidence="1">
    <location>
        <begin position="271"/>
        <end position="295"/>
    </location>
</feature>
<feature type="region of interest" description="Disordered" evidence="1">
    <location>
        <begin position="203"/>
        <end position="233"/>
    </location>
</feature>
<dbReference type="Pfam" id="PF09174">
    <property type="entry name" value="Maf1"/>
    <property type="match status" value="1"/>
</dbReference>
<feature type="region of interest" description="Disordered" evidence="1">
    <location>
        <begin position="483"/>
        <end position="524"/>
    </location>
</feature>